<comment type="caution">
    <text evidence="9">The sequence shown here is derived from an EMBL/GenBank/DDBJ whole genome shotgun (WGS) entry which is preliminary data.</text>
</comment>
<sequence length="700" mass="77779">MASRDRQSSSLTRATRIAASDGSVKQRSTHSRLGCVTCRKRKVLCCPYYIRHVRCDERRDICGNCSRLDLACSWYINSEFSQRSRVNNACDRCRKKKVRSIFQHPKWSQSGGSNTSGPADPTGNVSTLGGVPSRTELRQLLSLYFDGPHYFCFYTFLHRPTVEQMFDNSTVLSPLLLIVIATSLHFVQPDNPLPDHWADECRRLVMADIFSPPSTTTLQTLLLLQRYDWHRADHISAWFISGLAVRLAHGLKLHRELSDEAGTAITMRETRHRLLWSCFVMDSMIDGGCKPLGSLNVSSIDVPLPCNERAFHLGLETNMQTLGHLVDHRRASLSSTSSHPHNPLLDGDDAGPGISAFLVNLASLRTEILQYTLQYHPHTGSSTPAIHPWDPGSPFQQYEEKLEQWQRCLPERLRFQPEAIYRRQPHLVNLVTLHCIFHGCYCDLYWIASYLAASRRTGAAEEGCVPPAAFLEACRHGRLRHAAEICKVVAESTRYMLSASHDPVVTICFSLALRVLVIERQPQDSGGLGVTDEMIHANLDVAVGCAKETAKRSRSTTSRQRHSQLAPTPPLSPSLRTYGTFGRIQNSLASRRHIDPVAPTPIEKGSNPFSHSSATLAYGQPLSKAVDTAQLPPPPPPPPPLQQVAGIGDGWDLDVACLAGQPFGDDDVEMLASGWGDGTLTFSMEPEQMDWINQSLLLGV</sequence>
<gene>
    <name evidence="9" type="ORF">N7498_004141</name>
</gene>
<dbReference type="PANTHER" id="PTHR47338:SF7">
    <property type="entry name" value="ZN(II)2CYS6 TRANSCRIPTION FACTOR (EUROFUNG)"/>
    <property type="match status" value="1"/>
</dbReference>
<dbReference type="InterPro" id="IPR050815">
    <property type="entry name" value="TF_fung"/>
</dbReference>
<dbReference type="Proteomes" id="UP001150904">
    <property type="component" value="Unassembled WGS sequence"/>
</dbReference>
<evidence type="ECO:0000256" key="4">
    <source>
        <dbReference type="ARBA" id="ARBA00023125"/>
    </source>
</evidence>
<dbReference type="RefSeq" id="XP_058310665.1">
    <property type="nucleotide sequence ID" value="XM_058451203.1"/>
</dbReference>
<dbReference type="GO" id="GO:0005634">
    <property type="term" value="C:nucleus"/>
    <property type="evidence" value="ECO:0007669"/>
    <property type="project" value="UniProtKB-SubCell"/>
</dbReference>
<evidence type="ECO:0000256" key="5">
    <source>
        <dbReference type="ARBA" id="ARBA00023163"/>
    </source>
</evidence>
<feature type="region of interest" description="Disordered" evidence="7">
    <location>
        <begin position="1"/>
        <end position="25"/>
    </location>
</feature>
<dbReference type="GO" id="GO:0003677">
    <property type="term" value="F:DNA binding"/>
    <property type="evidence" value="ECO:0007669"/>
    <property type="project" value="UniProtKB-KW"/>
</dbReference>
<dbReference type="CDD" id="cd00067">
    <property type="entry name" value="GAL4"/>
    <property type="match status" value="1"/>
</dbReference>
<evidence type="ECO:0000313" key="9">
    <source>
        <dbReference type="EMBL" id="KAJ5212495.1"/>
    </source>
</evidence>
<dbReference type="GO" id="GO:0006351">
    <property type="term" value="P:DNA-templated transcription"/>
    <property type="evidence" value="ECO:0007669"/>
    <property type="project" value="InterPro"/>
</dbReference>
<evidence type="ECO:0000256" key="7">
    <source>
        <dbReference type="SAM" id="MobiDB-lite"/>
    </source>
</evidence>
<name>A0A9W9T8J3_9EURO</name>
<evidence type="ECO:0000313" key="10">
    <source>
        <dbReference type="Proteomes" id="UP001150904"/>
    </source>
</evidence>
<evidence type="ECO:0000256" key="1">
    <source>
        <dbReference type="ARBA" id="ARBA00004123"/>
    </source>
</evidence>
<feature type="region of interest" description="Disordered" evidence="7">
    <location>
        <begin position="550"/>
        <end position="573"/>
    </location>
</feature>
<evidence type="ECO:0000256" key="6">
    <source>
        <dbReference type="ARBA" id="ARBA00023242"/>
    </source>
</evidence>
<dbReference type="EMBL" id="JAPQKR010000008">
    <property type="protein sequence ID" value="KAJ5212495.1"/>
    <property type="molecule type" value="Genomic_DNA"/>
</dbReference>
<evidence type="ECO:0000256" key="3">
    <source>
        <dbReference type="ARBA" id="ARBA00023015"/>
    </source>
</evidence>
<feature type="region of interest" description="Disordered" evidence="7">
    <location>
        <begin position="105"/>
        <end position="128"/>
    </location>
</feature>
<dbReference type="SUPFAM" id="SSF57701">
    <property type="entry name" value="Zn2/Cys6 DNA-binding domain"/>
    <property type="match status" value="1"/>
</dbReference>
<dbReference type="AlphaFoldDB" id="A0A9W9T8J3"/>
<keyword evidence="5" id="KW-0804">Transcription</keyword>
<reference evidence="9" key="1">
    <citation type="submission" date="2022-12" db="EMBL/GenBank/DDBJ databases">
        <authorList>
            <person name="Petersen C."/>
        </authorList>
    </citation>
    <scope>NUCLEOTIDE SEQUENCE</scope>
    <source>
        <strain evidence="9">IBT 15544</strain>
    </source>
</reference>
<evidence type="ECO:0000256" key="2">
    <source>
        <dbReference type="ARBA" id="ARBA00022723"/>
    </source>
</evidence>
<protein>
    <recommendedName>
        <fullName evidence="8">Xylanolytic transcriptional activator regulatory domain-containing protein</fullName>
    </recommendedName>
</protein>
<accession>A0A9W9T8J3</accession>
<keyword evidence="6" id="KW-0539">Nucleus</keyword>
<proteinExistence type="predicted"/>
<dbReference type="GO" id="GO:0008270">
    <property type="term" value="F:zinc ion binding"/>
    <property type="evidence" value="ECO:0007669"/>
    <property type="project" value="InterPro"/>
</dbReference>
<reference evidence="9" key="2">
    <citation type="journal article" date="2023" name="IMA Fungus">
        <title>Comparative genomic study of the Penicillium genus elucidates a diverse pangenome and 15 lateral gene transfer events.</title>
        <authorList>
            <person name="Petersen C."/>
            <person name="Sorensen T."/>
            <person name="Nielsen M.R."/>
            <person name="Sondergaard T.E."/>
            <person name="Sorensen J.L."/>
            <person name="Fitzpatrick D.A."/>
            <person name="Frisvad J.C."/>
            <person name="Nielsen K.L."/>
        </authorList>
    </citation>
    <scope>NUCLEOTIDE SEQUENCE</scope>
    <source>
        <strain evidence="9">IBT 15544</strain>
    </source>
</reference>
<dbReference type="InterPro" id="IPR036864">
    <property type="entry name" value="Zn2-C6_fun-type_DNA-bd_sf"/>
</dbReference>
<dbReference type="SMART" id="SM00906">
    <property type="entry name" value="Fungal_trans"/>
    <property type="match status" value="1"/>
</dbReference>
<dbReference type="GO" id="GO:0000981">
    <property type="term" value="F:DNA-binding transcription factor activity, RNA polymerase II-specific"/>
    <property type="evidence" value="ECO:0007669"/>
    <property type="project" value="InterPro"/>
</dbReference>
<organism evidence="9 10">
    <name type="scientific">Penicillium cinerascens</name>
    <dbReference type="NCBI Taxonomy" id="70096"/>
    <lineage>
        <taxon>Eukaryota</taxon>
        <taxon>Fungi</taxon>
        <taxon>Dikarya</taxon>
        <taxon>Ascomycota</taxon>
        <taxon>Pezizomycotina</taxon>
        <taxon>Eurotiomycetes</taxon>
        <taxon>Eurotiomycetidae</taxon>
        <taxon>Eurotiales</taxon>
        <taxon>Aspergillaceae</taxon>
        <taxon>Penicillium</taxon>
    </lineage>
</organism>
<keyword evidence="2" id="KW-0479">Metal-binding</keyword>
<dbReference type="GeneID" id="83178504"/>
<feature type="compositionally biased region" description="Polar residues" evidence="7">
    <location>
        <begin position="106"/>
        <end position="127"/>
    </location>
</feature>
<dbReference type="Pfam" id="PF04082">
    <property type="entry name" value="Fungal_trans"/>
    <property type="match status" value="1"/>
</dbReference>
<keyword evidence="4" id="KW-0238">DNA-binding</keyword>
<dbReference type="CDD" id="cd12148">
    <property type="entry name" value="fungal_TF_MHR"/>
    <property type="match status" value="1"/>
</dbReference>
<keyword evidence="3" id="KW-0805">Transcription regulation</keyword>
<comment type="subcellular location">
    <subcellularLocation>
        <location evidence="1">Nucleus</location>
    </subcellularLocation>
</comment>
<evidence type="ECO:0000259" key="8">
    <source>
        <dbReference type="SMART" id="SM00906"/>
    </source>
</evidence>
<dbReference type="InterPro" id="IPR001138">
    <property type="entry name" value="Zn2Cys6_DnaBD"/>
</dbReference>
<dbReference type="InterPro" id="IPR007219">
    <property type="entry name" value="XnlR_reg_dom"/>
</dbReference>
<feature type="domain" description="Xylanolytic transcriptional activator regulatory" evidence="8">
    <location>
        <begin position="237"/>
        <end position="311"/>
    </location>
</feature>
<dbReference type="OrthoDB" id="2563500at2759"/>
<dbReference type="PANTHER" id="PTHR47338">
    <property type="entry name" value="ZN(II)2CYS6 TRANSCRIPTION FACTOR (EUROFUNG)-RELATED"/>
    <property type="match status" value="1"/>
</dbReference>
<keyword evidence="10" id="KW-1185">Reference proteome</keyword>